<reference evidence="2" key="1">
    <citation type="journal article" date="2014" name="Front. Microbiol.">
        <title>High frequency of phylogenetically diverse reductive dehalogenase-homologous genes in deep subseafloor sedimentary metagenomes.</title>
        <authorList>
            <person name="Kawai M."/>
            <person name="Futagami T."/>
            <person name="Toyoda A."/>
            <person name="Takaki Y."/>
            <person name="Nishi S."/>
            <person name="Hori S."/>
            <person name="Arai W."/>
            <person name="Tsubouchi T."/>
            <person name="Morono Y."/>
            <person name="Uchiyama I."/>
            <person name="Ito T."/>
            <person name="Fujiyama A."/>
            <person name="Inagaki F."/>
            <person name="Takami H."/>
        </authorList>
    </citation>
    <scope>NUCLEOTIDE SEQUENCE</scope>
    <source>
        <strain evidence="2">Expedition CK06-06</strain>
    </source>
</reference>
<dbReference type="AlphaFoldDB" id="X0TF12"/>
<dbReference type="SUPFAM" id="SSF51735">
    <property type="entry name" value="NAD(P)-binding Rossmann-fold domains"/>
    <property type="match status" value="1"/>
</dbReference>
<accession>X0TF12</accession>
<feature type="domain" description="NAD-dependent epimerase/dehydratase" evidence="1">
    <location>
        <begin position="3"/>
        <end position="81"/>
    </location>
</feature>
<feature type="non-terminal residue" evidence="2">
    <location>
        <position position="81"/>
    </location>
</feature>
<dbReference type="Gene3D" id="3.40.50.720">
    <property type="entry name" value="NAD(P)-binding Rossmann-like Domain"/>
    <property type="match status" value="1"/>
</dbReference>
<dbReference type="EMBL" id="BARS01018776">
    <property type="protein sequence ID" value="GAF85896.1"/>
    <property type="molecule type" value="Genomic_DNA"/>
</dbReference>
<protein>
    <recommendedName>
        <fullName evidence="1">NAD-dependent epimerase/dehydratase domain-containing protein</fullName>
    </recommendedName>
</protein>
<name>X0TF12_9ZZZZ</name>
<evidence type="ECO:0000259" key="1">
    <source>
        <dbReference type="Pfam" id="PF01370"/>
    </source>
</evidence>
<dbReference type="InterPro" id="IPR036291">
    <property type="entry name" value="NAD(P)-bd_dom_sf"/>
</dbReference>
<dbReference type="Pfam" id="PF01370">
    <property type="entry name" value="Epimerase"/>
    <property type="match status" value="1"/>
</dbReference>
<sequence length="81" mass="9105">MKVLVLGGSGLFGRKTSAALLKDPDIAIVVSMDLMPPPEWFIKTVDEYSDKFHYVRGDVSQIEDILSVMKLHSIDRVINWA</sequence>
<proteinExistence type="predicted"/>
<comment type="caution">
    <text evidence="2">The sequence shown here is derived from an EMBL/GenBank/DDBJ whole genome shotgun (WGS) entry which is preliminary data.</text>
</comment>
<dbReference type="InterPro" id="IPR001509">
    <property type="entry name" value="Epimerase_deHydtase"/>
</dbReference>
<evidence type="ECO:0000313" key="2">
    <source>
        <dbReference type="EMBL" id="GAF85896.1"/>
    </source>
</evidence>
<gene>
    <name evidence="2" type="ORF">S01H1_30503</name>
</gene>
<organism evidence="2">
    <name type="scientific">marine sediment metagenome</name>
    <dbReference type="NCBI Taxonomy" id="412755"/>
    <lineage>
        <taxon>unclassified sequences</taxon>
        <taxon>metagenomes</taxon>
        <taxon>ecological metagenomes</taxon>
    </lineage>
</organism>